<feature type="region of interest" description="Disordered" evidence="1">
    <location>
        <begin position="148"/>
        <end position="178"/>
    </location>
</feature>
<evidence type="ECO:0000313" key="3">
    <source>
        <dbReference type="Proteomes" id="UP000324222"/>
    </source>
</evidence>
<reference evidence="2 3" key="1">
    <citation type="submission" date="2019-05" db="EMBL/GenBank/DDBJ databases">
        <title>Another draft genome of Portunus trituberculatus and its Hox gene families provides insights of decapod evolution.</title>
        <authorList>
            <person name="Jeong J.-H."/>
            <person name="Song I."/>
            <person name="Kim S."/>
            <person name="Choi T."/>
            <person name="Kim D."/>
            <person name="Ryu S."/>
            <person name="Kim W."/>
        </authorList>
    </citation>
    <scope>NUCLEOTIDE SEQUENCE [LARGE SCALE GENOMIC DNA]</scope>
    <source>
        <tissue evidence="2">Muscle</tissue>
    </source>
</reference>
<feature type="compositionally biased region" description="Polar residues" evidence="1">
    <location>
        <begin position="165"/>
        <end position="178"/>
    </location>
</feature>
<feature type="compositionally biased region" description="Basic and acidic residues" evidence="1">
    <location>
        <begin position="148"/>
        <end position="164"/>
    </location>
</feature>
<feature type="region of interest" description="Disordered" evidence="1">
    <location>
        <begin position="264"/>
        <end position="322"/>
    </location>
</feature>
<organism evidence="2 3">
    <name type="scientific">Portunus trituberculatus</name>
    <name type="common">Swimming crab</name>
    <name type="synonym">Neptunus trituberculatus</name>
    <dbReference type="NCBI Taxonomy" id="210409"/>
    <lineage>
        <taxon>Eukaryota</taxon>
        <taxon>Metazoa</taxon>
        <taxon>Ecdysozoa</taxon>
        <taxon>Arthropoda</taxon>
        <taxon>Crustacea</taxon>
        <taxon>Multicrustacea</taxon>
        <taxon>Malacostraca</taxon>
        <taxon>Eumalacostraca</taxon>
        <taxon>Eucarida</taxon>
        <taxon>Decapoda</taxon>
        <taxon>Pleocyemata</taxon>
        <taxon>Brachyura</taxon>
        <taxon>Eubrachyura</taxon>
        <taxon>Portunoidea</taxon>
        <taxon>Portunidae</taxon>
        <taxon>Portuninae</taxon>
        <taxon>Portunus</taxon>
    </lineage>
</organism>
<proteinExistence type="predicted"/>
<accession>A0A5B7CT52</accession>
<keyword evidence="3" id="KW-1185">Reference proteome</keyword>
<dbReference type="EMBL" id="VSRR010000211">
    <property type="protein sequence ID" value="MPC12328.1"/>
    <property type="molecule type" value="Genomic_DNA"/>
</dbReference>
<evidence type="ECO:0000256" key="1">
    <source>
        <dbReference type="SAM" id="MobiDB-lite"/>
    </source>
</evidence>
<evidence type="ECO:0000313" key="2">
    <source>
        <dbReference type="EMBL" id="MPC12328.1"/>
    </source>
</evidence>
<name>A0A5B7CT52_PORTR</name>
<dbReference type="AlphaFoldDB" id="A0A5B7CT52"/>
<gene>
    <name evidence="2" type="ORF">E2C01_005014</name>
</gene>
<comment type="caution">
    <text evidence="2">The sequence shown here is derived from an EMBL/GenBank/DDBJ whole genome shotgun (WGS) entry which is preliminary data.</text>
</comment>
<dbReference type="Proteomes" id="UP000324222">
    <property type="component" value="Unassembled WGS sequence"/>
</dbReference>
<protein>
    <submittedName>
        <fullName evidence="2">Uncharacterized protein</fullName>
    </submittedName>
</protein>
<sequence>MGQQCNTLKVSAHLEVVGQCRCADRLTLCLPRSRDKGGRRLLGDFSFPNTKDGAGQHKSARRTLVAVGKVAKKDGATPVRVDVLAGATLVARREILLADLLAGLKTNRIGRRSALFFSLKAGNAAGGGGGSQDQAPVAVFYSRRLLDEPRTTKEDKQEPAKTEQHASLSSQAGETKTSLAPQAGEIQLVLPPYAVYTNSGASLITEVTYCVLTPKVTLVDLGDGQRWAAPQAHPRQQREHISQADETVASLPHEVVHRDLGDGQRWAAPEGQSSQERELIPQTGEIPEVVHRDLGDGQRWATPQIQLRHRRGEPRRRSSDVL</sequence>